<protein>
    <submittedName>
        <fullName evidence="3">Uncharacterized protein</fullName>
    </submittedName>
</protein>
<accession>A0A8H6VLU9</accession>
<feature type="region of interest" description="Disordered" evidence="1">
    <location>
        <begin position="159"/>
        <end position="218"/>
    </location>
</feature>
<keyword evidence="4" id="KW-1185">Reference proteome</keyword>
<dbReference type="EMBL" id="JABCIY010000019">
    <property type="protein sequence ID" value="KAF7197158.1"/>
    <property type="molecule type" value="Genomic_DNA"/>
</dbReference>
<evidence type="ECO:0000256" key="1">
    <source>
        <dbReference type="SAM" id="MobiDB-lite"/>
    </source>
</evidence>
<feature type="region of interest" description="Disordered" evidence="1">
    <location>
        <begin position="79"/>
        <end position="115"/>
    </location>
</feature>
<dbReference type="AlphaFoldDB" id="A0A8H6VLU9"/>
<reference evidence="3" key="1">
    <citation type="submission" date="2020-04" db="EMBL/GenBank/DDBJ databases">
        <title>Draft genome resource of the tomato pathogen Pseudocercospora fuligena.</title>
        <authorList>
            <person name="Zaccaron A."/>
        </authorList>
    </citation>
    <scope>NUCLEOTIDE SEQUENCE</scope>
    <source>
        <strain evidence="3">PF001</strain>
    </source>
</reference>
<organism evidence="3 4">
    <name type="scientific">Pseudocercospora fuligena</name>
    <dbReference type="NCBI Taxonomy" id="685502"/>
    <lineage>
        <taxon>Eukaryota</taxon>
        <taxon>Fungi</taxon>
        <taxon>Dikarya</taxon>
        <taxon>Ascomycota</taxon>
        <taxon>Pezizomycotina</taxon>
        <taxon>Dothideomycetes</taxon>
        <taxon>Dothideomycetidae</taxon>
        <taxon>Mycosphaerellales</taxon>
        <taxon>Mycosphaerellaceae</taxon>
        <taxon>Pseudocercospora</taxon>
    </lineage>
</organism>
<keyword evidence="2" id="KW-0732">Signal</keyword>
<dbReference type="Proteomes" id="UP000660729">
    <property type="component" value="Unassembled WGS sequence"/>
</dbReference>
<feature type="compositionally biased region" description="Polar residues" evidence="1">
    <location>
        <begin position="197"/>
        <end position="214"/>
    </location>
</feature>
<feature type="signal peptide" evidence="2">
    <location>
        <begin position="1"/>
        <end position="18"/>
    </location>
</feature>
<feature type="chain" id="PRO_5034604942" evidence="2">
    <location>
        <begin position="19"/>
        <end position="364"/>
    </location>
</feature>
<feature type="region of interest" description="Disordered" evidence="1">
    <location>
        <begin position="324"/>
        <end position="347"/>
    </location>
</feature>
<gene>
    <name evidence="3" type="ORF">HII31_01583</name>
</gene>
<evidence type="ECO:0000256" key="2">
    <source>
        <dbReference type="SAM" id="SignalP"/>
    </source>
</evidence>
<proteinExistence type="predicted"/>
<dbReference type="OrthoDB" id="3649823at2759"/>
<feature type="compositionally biased region" description="Polar residues" evidence="1">
    <location>
        <begin position="336"/>
        <end position="347"/>
    </location>
</feature>
<feature type="compositionally biased region" description="Polar residues" evidence="1">
    <location>
        <begin position="160"/>
        <end position="171"/>
    </location>
</feature>
<feature type="compositionally biased region" description="Polar residues" evidence="1">
    <location>
        <begin position="79"/>
        <end position="90"/>
    </location>
</feature>
<evidence type="ECO:0000313" key="3">
    <source>
        <dbReference type="EMBL" id="KAF7197158.1"/>
    </source>
</evidence>
<sequence length="364" mass="37537">MALFKALLLASSLGWTLAAPPQSPGPYEDEVNWTYGKPDIPPPATTLASYYNAGNRTSSGCSNGTGIPAPIVQTMKTQSSLLVPTKTSRPWTPKMPQTMKSDQSLDGPGSYAPETAHVERPNTILSEAGNDYPTLSTPKVETAQTSLVGPTYFSPRTHVTETTLDVPSNTRPPVVYTPVTGHTETSLDVPNKPKPTPSKQSQILPNDDTPSSKPTEAPQPGAVLVSIISLINSVTKDSHYVFEGQTIAPGSTGVVVEGTTYSVAPTGGAVYVNGVETAPSAIPGLGSNDGLASAILSGIGGYGEDDEITSAASVAMTATAVSTTSDVSPSSSTYTPAQQTTSGSGMLRSSSAGVVMAMLVCMIL</sequence>
<comment type="caution">
    <text evidence="3">The sequence shown here is derived from an EMBL/GenBank/DDBJ whole genome shotgun (WGS) entry which is preliminary data.</text>
</comment>
<feature type="compositionally biased region" description="Low complexity" evidence="1">
    <location>
        <begin position="324"/>
        <end position="335"/>
    </location>
</feature>
<name>A0A8H6VLU9_9PEZI</name>
<evidence type="ECO:0000313" key="4">
    <source>
        <dbReference type="Proteomes" id="UP000660729"/>
    </source>
</evidence>